<keyword evidence="5" id="KW-0732">Signal</keyword>
<feature type="chain" id="PRO_5042594413" description="Peptidyl-prolyl cis-trans isomerase" evidence="5">
    <location>
        <begin position="28"/>
        <end position="194"/>
    </location>
</feature>
<dbReference type="GO" id="GO:0003755">
    <property type="term" value="F:peptidyl-prolyl cis-trans isomerase activity"/>
    <property type="evidence" value="ECO:0007669"/>
    <property type="project" value="UniProtKB-UniRule"/>
</dbReference>
<dbReference type="Pfam" id="PF00254">
    <property type="entry name" value="FKBP_C"/>
    <property type="match status" value="1"/>
</dbReference>
<accession>A0AAJ5BZ31</accession>
<feature type="signal peptide" evidence="5">
    <location>
        <begin position="1"/>
        <end position="27"/>
    </location>
</feature>
<dbReference type="EC" id="5.2.1.8" evidence="4"/>
<keyword evidence="2 3" id="KW-0697">Rotamase</keyword>
<evidence type="ECO:0000313" key="8">
    <source>
        <dbReference type="Proteomes" id="UP000215355"/>
    </source>
</evidence>
<dbReference type="PROSITE" id="PS50059">
    <property type="entry name" value="FKBP_PPIASE"/>
    <property type="match status" value="1"/>
</dbReference>
<organism evidence="7 8">
    <name type="scientific">Sphingobacterium mizutaii</name>
    <dbReference type="NCBI Taxonomy" id="1010"/>
    <lineage>
        <taxon>Bacteria</taxon>
        <taxon>Pseudomonadati</taxon>
        <taxon>Bacteroidota</taxon>
        <taxon>Sphingobacteriia</taxon>
        <taxon>Sphingobacteriales</taxon>
        <taxon>Sphingobacteriaceae</taxon>
        <taxon>Sphingobacterium</taxon>
    </lineage>
</organism>
<dbReference type="PROSITE" id="PS51257">
    <property type="entry name" value="PROKAR_LIPOPROTEIN"/>
    <property type="match status" value="1"/>
</dbReference>
<proteinExistence type="inferred from homology"/>
<comment type="catalytic activity">
    <reaction evidence="1 3 4">
        <text>[protein]-peptidylproline (omega=180) = [protein]-peptidylproline (omega=0)</text>
        <dbReference type="Rhea" id="RHEA:16237"/>
        <dbReference type="Rhea" id="RHEA-COMP:10747"/>
        <dbReference type="Rhea" id="RHEA-COMP:10748"/>
        <dbReference type="ChEBI" id="CHEBI:83833"/>
        <dbReference type="ChEBI" id="CHEBI:83834"/>
        <dbReference type="EC" id="5.2.1.8"/>
    </reaction>
</comment>
<sequence length="194" mass="21710">MILKTNMKNLKLFLVALLAVVSVSSCMKTETNDFDYEANQRRIDSTLKAQAPRIEAYAKEHFGPNVDSAYGIWYEVLPSTVDSTFEYVSAGNGWVPVTANLKYKGQLMDGKVFEEKTTPTQITINRLITSWMVMFYPKATTGYSGILPHGLLKGNKVRFIAPSPLCYDNQAQENIPADSPLIFTIEVTDIRNAN</sequence>
<dbReference type="KEGG" id="smiz:4412673_00783"/>
<evidence type="ECO:0000313" key="7">
    <source>
        <dbReference type="EMBL" id="SNV43256.1"/>
    </source>
</evidence>
<keyword evidence="3 4" id="KW-0413">Isomerase</keyword>
<protein>
    <recommendedName>
        <fullName evidence="4">Peptidyl-prolyl cis-trans isomerase</fullName>
        <ecNumber evidence="4">5.2.1.8</ecNumber>
    </recommendedName>
</protein>
<dbReference type="Proteomes" id="UP000215355">
    <property type="component" value="Chromosome 1"/>
</dbReference>
<evidence type="ECO:0000256" key="3">
    <source>
        <dbReference type="PROSITE-ProRule" id="PRU00277"/>
    </source>
</evidence>
<dbReference type="AlphaFoldDB" id="A0AAJ5BZ31"/>
<dbReference type="Gene3D" id="3.10.50.40">
    <property type="match status" value="1"/>
</dbReference>
<evidence type="ECO:0000256" key="5">
    <source>
        <dbReference type="SAM" id="SignalP"/>
    </source>
</evidence>
<dbReference type="InterPro" id="IPR001179">
    <property type="entry name" value="PPIase_FKBP_dom"/>
</dbReference>
<dbReference type="EMBL" id="LT906468">
    <property type="protein sequence ID" value="SNV43256.1"/>
    <property type="molecule type" value="Genomic_DNA"/>
</dbReference>
<dbReference type="InterPro" id="IPR046357">
    <property type="entry name" value="PPIase_dom_sf"/>
</dbReference>
<reference evidence="7 8" key="1">
    <citation type="submission" date="2017-06" db="EMBL/GenBank/DDBJ databases">
        <authorList>
            <consortium name="Pathogen Informatics"/>
        </authorList>
    </citation>
    <scope>NUCLEOTIDE SEQUENCE [LARGE SCALE GENOMIC DNA]</scope>
    <source>
        <strain evidence="7 8">NCTC12149</strain>
    </source>
</reference>
<comment type="similarity">
    <text evidence="4">Belongs to the FKBP-type PPIase family.</text>
</comment>
<name>A0AAJ5BZ31_9SPHI</name>
<evidence type="ECO:0000256" key="4">
    <source>
        <dbReference type="RuleBase" id="RU003915"/>
    </source>
</evidence>
<evidence type="ECO:0000256" key="1">
    <source>
        <dbReference type="ARBA" id="ARBA00000971"/>
    </source>
</evidence>
<evidence type="ECO:0000259" key="6">
    <source>
        <dbReference type="PROSITE" id="PS50059"/>
    </source>
</evidence>
<dbReference type="SUPFAM" id="SSF54534">
    <property type="entry name" value="FKBP-like"/>
    <property type="match status" value="1"/>
</dbReference>
<feature type="domain" description="PPIase FKBP-type" evidence="6">
    <location>
        <begin position="96"/>
        <end position="191"/>
    </location>
</feature>
<gene>
    <name evidence="7" type="ORF">SAMEA4412673_00783</name>
</gene>
<evidence type="ECO:0000256" key="2">
    <source>
        <dbReference type="ARBA" id="ARBA00023110"/>
    </source>
</evidence>